<gene>
    <name evidence="2" type="ORF">SAMN04488129_1252</name>
</gene>
<dbReference type="RefSeq" id="WP_211607377.1">
    <property type="nucleotide sequence ID" value="NZ_FOBC01000025.1"/>
</dbReference>
<evidence type="ECO:0000313" key="2">
    <source>
        <dbReference type="EMBL" id="SEM08057.1"/>
    </source>
</evidence>
<dbReference type="Proteomes" id="UP000198807">
    <property type="component" value="Unassembled WGS sequence"/>
</dbReference>
<dbReference type="AlphaFoldDB" id="A0A1H7VGZ3"/>
<proteinExistence type="predicted"/>
<accession>A0A1H7VGZ3</accession>
<protein>
    <submittedName>
        <fullName evidence="2">Undecaprenyl-diphosphatase</fullName>
    </submittedName>
</protein>
<organism evidence="2 3">
    <name type="scientific">Halomonas daqiaonensis</name>
    <dbReference type="NCBI Taxonomy" id="650850"/>
    <lineage>
        <taxon>Bacteria</taxon>
        <taxon>Pseudomonadati</taxon>
        <taxon>Pseudomonadota</taxon>
        <taxon>Gammaproteobacteria</taxon>
        <taxon>Oceanospirillales</taxon>
        <taxon>Halomonadaceae</taxon>
        <taxon>Halomonas</taxon>
    </lineage>
</organism>
<name>A0A1H7VGZ3_9GAMM</name>
<keyword evidence="1" id="KW-0812">Transmembrane</keyword>
<evidence type="ECO:0000313" key="3">
    <source>
        <dbReference type="Proteomes" id="UP000198807"/>
    </source>
</evidence>
<evidence type="ECO:0000256" key="1">
    <source>
        <dbReference type="SAM" id="Phobius"/>
    </source>
</evidence>
<keyword evidence="3" id="KW-1185">Reference proteome</keyword>
<sequence length="106" mass="11740">MKHFEKSEHVARRSLSMLARFARYEFAALLSVVVLSAGVWGFVELADEVSEGDTQSIDETLLLSLRNPADHTDPLGPSWLQELAGCRVFDNVVRYSHHAAITGTTP</sequence>
<dbReference type="STRING" id="650850.SAMN04488129_1252"/>
<keyword evidence="1" id="KW-1133">Transmembrane helix</keyword>
<keyword evidence="1" id="KW-0472">Membrane</keyword>
<feature type="transmembrane region" description="Helical" evidence="1">
    <location>
        <begin position="21"/>
        <end position="43"/>
    </location>
</feature>
<dbReference type="EMBL" id="FOBC01000025">
    <property type="protein sequence ID" value="SEM08057.1"/>
    <property type="molecule type" value="Genomic_DNA"/>
</dbReference>
<reference evidence="3" key="1">
    <citation type="submission" date="2016-10" db="EMBL/GenBank/DDBJ databases">
        <authorList>
            <person name="Varghese N."/>
            <person name="Submissions S."/>
        </authorList>
    </citation>
    <scope>NUCLEOTIDE SEQUENCE [LARGE SCALE GENOMIC DNA]</scope>
    <source>
        <strain evidence="3">CGMCC 1.9150</strain>
    </source>
</reference>